<dbReference type="EC" id="6.3.5.4" evidence="2"/>
<gene>
    <name evidence="5" type="ORF">FRD01_16275</name>
</gene>
<dbReference type="PANTHER" id="PTHR43284">
    <property type="entry name" value="ASPARAGINE SYNTHETASE (GLUTAMINE-HYDROLYZING)"/>
    <property type="match status" value="1"/>
</dbReference>
<evidence type="ECO:0000256" key="1">
    <source>
        <dbReference type="ARBA" id="ARBA00005187"/>
    </source>
</evidence>
<name>A0A5B8XT83_9DELT</name>
<dbReference type="EMBL" id="CP042467">
    <property type="protein sequence ID" value="QED28765.1"/>
    <property type="molecule type" value="Genomic_DNA"/>
</dbReference>
<keyword evidence="6" id="KW-1185">Reference proteome</keyword>
<dbReference type="GO" id="GO:0005829">
    <property type="term" value="C:cytosol"/>
    <property type="evidence" value="ECO:0007669"/>
    <property type="project" value="TreeGrafter"/>
</dbReference>
<dbReference type="InterPro" id="IPR014729">
    <property type="entry name" value="Rossmann-like_a/b/a_fold"/>
</dbReference>
<sequence length="442" mass="50595">MSKSLKMVRVFLVLGQDPPKHRALNQLAWQRLKGGWLGADGPCPWDISESRDSILIYNQAPSNSTMLYTRGPNTSFVTNYPPFLRVVGRDIPNRRFLDRWIEGTEVLARGIQQDFFKDVFRVPFGHTLRLSDRGARVVECVHYPQEQWVFEDALTRLKVLLYRSVLDGVERDSKHALALSSGLDSTLLGAILRDCAPKLHAFTMESRVPGADERHFTQESANLLGLPLLGFDIDQCPVLETSATMDRFWGPQAHPGEGHETEFFQFVADRGFKTIWTGVAADQLFHVDPSVVIRETITRPGWSASELLNPGRGWRGMLNRENPRIPFNSVAWDLAVRHQMRVQERTGVTLIQPFMEPDFVNFVLGLPNLFLASPSCDKLILREVGSRLIPQFNNFRRKHTDFGPSVQFRLNYERATRSKTFSPKEWRRTAAERWLGLFYGKR</sequence>
<dbReference type="GO" id="GO:0006529">
    <property type="term" value="P:asparagine biosynthetic process"/>
    <property type="evidence" value="ECO:0007669"/>
    <property type="project" value="InterPro"/>
</dbReference>
<dbReference type="KEGG" id="bbae:FRD01_16275"/>
<evidence type="ECO:0000313" key="5">
    <source>
        <dbReference type="EMBL" id="QED28765.1"/>
    </source>
</evidence>
<feature type="domain" description="Asparagine synthetase" evidence="4">
    <location>
        <begin position="157"/>
        <end position="237"/>
    </location>
</feature>
<dbReference type="Pfam" id="PF00733">
    <property type="entry name" value="Asn_synthase"/>
    <property type="match status" value="1"/>
</dbReference>
<dbReference type="InterPro" id="IPR001962">
    <property type="entry name" value="Asn_synthase"/>
</dbReference>
<dbReference type="GO" id="GO:0004066">
    <property type="term" value="F:asparagine synthase (glutamine-hydrolyzing) activity"/>
    <property type="evidence" value="ECO:0007669"/>
    <property type="project" value="UniProtKB-EC"/>
</dbReference>
<organism evidence="5 6">
    <name type="scientific">Microvenator marinus</name>
    <dbReference type="NCBI Taxonomy" id="2600177"/>
    <lineage>
        <taxon>Bacteria</taxon>
        <taxon>Deltaproteobacteria</taxon>
        <taxon>Bradymonadales</taxon>
        <taxon>Microvenatoraceae</taxon>
        <taxon>Microvenator</taxon>
    </lineage>
</organism>
<dbReference type="SUPFAM" id="SSF52402">
    <property type="entry name" value="Adenine nucleotide alpha hydrolases-like"/>
    <property type="match status" value="1"/>
</dbReference>
<dbReference type="Proteomes" id="UP000321595">
    <property type="component" value="Chromosome"/>
</dbReference>
<reference evidence="5 6" key="1">
    <citation type="submission" date="2019-08" db="EMBL/GenBank/DDBJ databases">
        <authorList>
            <person name="Liang Q."/>
        </authorList>
    </citation>
    <scope>NUCLEOTIDE SEQUENCE [LARGE SCALE GENOMIC DNA]</scope>
    <source>
        <strain evidence="5 6">V1718</strain>
    </source>
</reference>
<comment type="catalytic activity">
    <reaction evidence="3">
        <text>L-aspartate + L-glutamine + ATP + H2O = L-asparagine + L-glutamate + AMP + diphosphate + H(+)</text>
        <dbReference type="Rhea" id="RHEA:12228"/>
        <dbReference type="ChEBI" id="CHEBI:15377"/>
        <dbReference type="ChEBI" id="CHEBI:15378"/>
        <dbReference type="ChEBI" id="CHEBI:29985"/>
        <dbReference type="ChEBI" id="CHEBI:29991"/>
        <dbReference type="ChEBI" id="CHEBI:30616"/>
        <dbReference type="ChEBI" id="CHEBI:33019"/>
        <dbReference type="ChEBI" id="CHEBI:58048"/>
        <dbReference type="ChEBI" id="CHEBI:58359"/>
        <dbReference type="ChEBI" id="CHEBI:456215"/>
        <dbReference type="EC" id="6.3.5.4"/>
    </reaction>
</comment>
<dbReference type="PANTHER" id="PTHR43284:SF1">
    <property type="entry name" value="ASPARAGINE SYNTHETASE"/>
    <property type="match status" value="1"/>
</dbReference>
<proteinExistence type="predicted"/>
<evidence type="ECO:0000256" key="2">
    <source>
        <dbReference type="ARBA" id="ARBA00012737"/>
    </source>
</evidence>
<evidence type="ECO:0000256" key="3">
    <source>
        <dbReference type="ARBA" id="ARBA00048741"/>
    </source>
</evidence>
<dbReference type="AlphaFoldDB" id="A0A5B8XT83"/>
<comment type="pathway">
    <text evidence="1">Amino-acid biosynthesis; L-asparagine biosynthesis; L-asparagine from L-aspartate (L-Gln route): step 1/1.</text>
</comment>
<evidence type="ECO:0000313" key="6">
    <source>
        <dbReference type="Proteomes" id="UP000321595"/>
    </source>
</evidence>
<accession>A0A5B8XT83</accession>
<protein>
    <recommendedName>
        <fullName evidence="2">asparagine synthase (glutamine-hydrolyzing)</fullName>
        <ecNumber evidence="2">6.3.5.4</ecNumber>
    </recommendedName>
</protein>
<evidence type="ECO:0000259" key="4">
    <source>
        <dbReference type="Pfam" id="PF00733"/>
    </source>
</evidence>
<dbReference type="Gene3D" id="3.40.50.620">
    <property type="entry name" value="HUPs"/>
    <property type="match status" value="1"/>
</dbReference>
<dbReference type="InterPro" id="IPR051786">
    <property type="entry name" value="ASN_synthetase/amidase"/>
</dbReference>